<sequence>MAADAEKTGLLRAGLRPFRMARRLRRRPPLIAYLIGFALVVMAPAILFSVFLILEFDRQQEEVALTQVADTAEIISNAVDREIFGMITTARVLASSPSIDANDLANFHLRTAVALDGSETNAALVTPNLDVVMNTRLPYPSPPRKVTYPPAIERAFVTGEPQVSGVFYGPVAGETVFYVAVPVRRGDTVPYVLAINKSAADLDEVVAARQLPHSWTAEISDDEKRSIVRVAPDPAEPAAPSDDRALEAEVRSQLSGWTTHVTVPGSAVERPIIRSWALLAWGTALLLLFCIFLAWYLGRKIARPIEVLKIQAERIGRGEPASAVSTEIMEIGEVSKVLAQASRDRREAEQQNRFLMREMTHRAKNQYALIAAIARRAAKESSDTTQFLATLSEALSSLARSADLLAGRGWDSASVAELAASQLRAFGAGGQIRASGPEVKINPSAAQTIGLAFHELATNAAKYGALSVDEGRVEIDWTLADDFSITWREIGGPMVVEPKRSGFGTLVTQKMTARGLGGSVHMAYDPAGVVWTLRAPLDTILAH</sequence>
<evidence type="ECO:0000313" key="2">
    <source>
        <dbReference type="Proteomes" id="UP001163223"/>
    </source>
</evidence>
<proteinExistence type="predicted"/>
<protein>
    <submittedName>
        <fullName evidence="1">Sensor histidine kinase</fullName>
    </submittedName>
</protein>
<accession>A0ACD4NIE7</accession>
<reference evidence="1" key="1">
    <citation type="submission" date="2022-11" db="EMBL/GenBank/DDBJ databases">
        <title>beta-Carotene-producing bacterium, Jeongeuplla avenae sp. nov., alleviates the salt stress of Arabidopsis seedlings.</title>
        <authorList>
            <person name="Jiang L."/>
            <person name="Lee J."/>
        </authorList>
    </citation>
    <scope>NUCLEOTIDE SEQUENCE</scope>
    <source>
        <strain evidence="1">DY_R2A_6</strain>
    </source>
</reference>
<name>A0ACD4NIE7_9HYPH</name>
<keyword evidence="2" id="KW-1185">Reference proteome</keyword>
<dbReference type="EMBL" id="CP113520">
    <property type="protein sequence ID" value="WAJ26578.1"/>
    <property type="molecule type" value="Genomic_DNA"/>
</dbReference>
<dbReference type="Proteomes" id="UP001163223">
    <property type="component" value="Chromosome"/>
</dbReference>
<keyword evidence="1" id="KW-0418">Kinase</keyword>
<gene>
    <name evidence="1" type="ORF">OXU80_17055</name>
</gene>
<organism evidence="1 2">
    <name type="scientific">Antarcticirhabdus aurantiaca</name>
    <dbReference type="NCBI Taxonomy" id="2606717"/>
    <lineage>
        <taxon>Bacteria</taxon>
        <taxon>Pseudomonadati</taxon>
        <taxon>Pseudomonadota</taxon>
        <taxon>Alphaproteobacteria</taxon>
        <taxon>Hyphomicrobiales</taxon>
        <taxon>Aurantimonadaceae</taxon>
        <taxon>Antarcticirhabdus</taxon>
    </lineage>
</organism>
<keyword evidence="1" id="KW-0808">Transferase</keyword>
<evidence type="ECO:0000313" key="1">
    <source>
        <dbReference type="EMBL" id="WAJ26578.1"/>
    </source>
</evidence>